<proteinExistence type="predicted"/>
<dbReference type="OrthoDB" id="10251155at2759"/>
<accession>A0A4S4M2K1</accession>
<comment type="caution">
    <text evidence="2">The sequence shown here is derived from an EMBL/GenBank/DDBJ whole genome shotgun (WGS) entry which is preliminary data.</text>
</comment>
<gene>
    <name evidence="2" type="ORF">EW146_g2556</name>
</gene>
<feature type="compositionally biased region" description="Basic residues" evidence="1">
    <location>
        <begin position="177"/>
        <end position="191"/>
    </location>
</feature>
<reference evidence="2 3" key="1">
    <citation type="submission" date="2019-02" db="EMBL/GenBank/DDBJ databases">
        <title>Genome sequencing of the rare red list fungi Bondarzewia mesenterica.</title>
        <authorList>
            <person name="Buettner E."/>
            <person name="Kellner H."/>
        </authorList>
    </citation>
    <scope>NUCLEOTIDE SEQUENCE [LARGE SCALE GENOMIC DNA]</scope>
    <source>
        <strain evidence="2 3">DSM 108281</strain>
    </source>
</reference>
<dbReference type="EMBL" id="SGPL01000076">
    <property type="protein sequence ID" value="THH18421.1"/>
    <property type="molecule type" value="Genomic_DNA"/>
</dbReference>
<evidence type="ECO:0000313" key="3">
    <source>
        <dbReference type="Proteomes" id="UP000310158"/>
    </source>
</evidence>
<sequence length="267" mass="30614">MPQFVLVPEPHFDCPQHFQKLPNGLWSCYLCTPHGRAHLETMTMSQAMAHEKLVEHRAKANAWNPWDEPFAPGDWYSPYDILETRDKVLWADHCSEMVAFWRRGVAAAEKGEQVEKLQDFFLMMDKRKEKYDKGMEDVWASSRGADPWGWDGGVAADVEKWELAPSDGWNPQAAAVSKRKPRKKSKKKKKQWPSSDHTVRPDEGGSDKMDVGLATGEGDLSSFAEKYARRRSVNAAQKEKMNTFLEMPTEQKVNKIQEMIHSLHARV</sequence>
<dbReference type="AlphaFoldDB" id="A0A4S4M2K1"/>
<organism evidence="2 3">
    <name type="scientific">Bondarzewia mesenterica</name>
    <dbReference type="NCBI Taxonomy" id="1095465"/>
    <lineage>
        <taxon>Eukaryota</taxon>
        <taxon>Fungi</taxon>
        <taxon>Dikarya</taxon>
        <taxon>Basidiomycota</taxon>
        <taxon>Agaricomycotina</taxon>
        <taxon>Agaricomycetes</taxon>
        <taxon>Russulales</taxon>
        <taxon>Bondarzewiaceae</taxon>
        <taxon>Bondarzewia</taxon>
    </lineage>
</organism>
<keyword evidence="3" id="KW-1185">Reference proteome</keyword>
<protein>
    <submittedName>
        <fullName evidence="2">Uncharacterized protein</fullName>
    </submittedName>
</protein>
<evidence type="ECO:0000313" key="2">
    <source>
        <dbReference type="EMBL" id="THH18421.1"/>
    </source>
</evidence>
<feature type="region of interest" description="Disordered" evidence="1">
    <location>
        <begin position="164"/>
        <end position="214"/>
    </location>
</feature>
<name>A0A4S4M2K1_9AGAM</name>
<feature type="compositionally biased region" description="Basic and acidic residues" evidence="1">
    <location>
        <begin position="197"/>
        <end position="210"/>
    </location>
</feature>
<evidence type="ECO:0000256" key="1">
    <source>
        <dbReference type="SAM" id="MobiDB-lite"/>
    </source>
</evidence>
<dbReference type="Proteomes" id="UP000310158">
    <property type="component" value="Unassembled WGS sequence"/>
</dbReference>